<feature type="region of interest" description="Disordered" evidence="1">
    <location>
        <begin position="1"/>
        <end position="254"/>
    </location>
</feature>
<evidence type="ECO:0000313" key="3">
    <source>
        <dbReference type="EMBL" id="KAL3083934.1"/>
    </source>
</evidence>
<feature type="compositionally biased region" description="Low complexity" evidence="1">
    <location>
        <begin position="1710"/>
        <end position="1728"/>
    </location>
</feature>
<feature type="compositionally biased region" description="Basic and acidic residues" evidence="1">
    <location>
        <begin position="1242"/>
        <end position="1256"/>
    </location>
</feature>
<dbReference type="SMART" id="SM00454">
    <property type="entry name" value="SAM"/>
    <property type="match status" value="1"/>
</dbReference>
<feature type="compositionally biased region" description="Polar residues" evidence="1">
    <location>
        <begin position="67"/>
        <end position="91"/>
    </location>
</feature>
<proteinExistence type="predicted"/>
<feature type="region of interest" description="Disordered" evidence="1">
    <location>
        <begin position="614"/>
        <end position="676"/>
    </location>
</feature>
<feature type="compositionally biased region" description="Polar residues" evidence="1">
    <location>
        <begin position="1187"/>
        <end position="1197"/>
    </location>
</feature>
<feature type="compositionally biased region" description="Polar residues" evidence="1">
    <location>
        <begin position="1394"/>
        <end position="1405"/>
    </location>
</feature>
<feature type="region of interest" description="Disordered" evidence="1">
    <location>
        <begin position="1176"/>
        <end position="1291"/>
    </location>
</feature>
<feature type="compositionally biased region" description="Polar residues" evidence="1">
    <location>
        <begin position="1361"/>
        <end position="1371"/>
    </location>
</feature>
<feature type="compositionally biased region" description="Polar residues" evidence="1">
    <location>
        <begin position="920"/>
        <end position="938"/>
    </location>
</feature>
<name>A0ABD2IVG8_9BILA</name>
<feature type="compositionally biased region" description="Basic and acidic residues" evidence="1">
    <location>
        <begin position="161"/>
        <end position="170"/>
    </location>
</feature>
<gene>
    <name evidence="3" type="ORF">niasHT_036505</name>
</gene>
<feature type="compositionally biased region" description="Low complexity" evidence="1">
    <location>
        <begin position="614"/>
        <end position="623"/>
    </location>
</feature>
<feature type="compositionally biased region" description="Low complexity" evidence="1">
    <location>
        <begin position="1669"/>
        <end position="1694"/>
    </location>
</feature>
<evidence type="ECO:0000256" key="1">
    <source>
        <dbReference type="SAM" id="MobiDB-lite"/>
    </source>
</evidence>
<feature type="compositionally biased region" description="Basic and acidic residues" evidence="1">
    <location>
        <begin position="92"/>
        <end position="101"/>
    </location>
</feature>
<dbReference type="InterPro" id="IPR013761">
    <property type="entry name" value="SAM/pointed_sf"/>
</dbReference>
<reference evidence="3 4" key="1">
    <citation type="submission" date="2024-10" db="EMBL/GenBank/DDBJ databases">
        <authorList>
            <person name="Kim D."/>
        </authorList>
    </citation>
    <scope>NUCLEOTIDE SEQUENCE [LARGE SCALE GENOMIC DNA]</scope>
    <source>
        <strain evidence="3">BH-2024</strain>
    </source>
</reference>
<dbReference type="InterPro" id="IPR001660">
    <property type="entry name" value="SAM"/>
</dbReference>
<feature type="region of interest" description="Disordered" evidence="1">
    <location>
        <begin position="917"/>
        <end position="938"/>
    </location>
</feature>
<feature type="region of interest" description="Disordered" evidence="1">
    <location>
        <begin position="1505"/>
        <end position="1562"/>
    </location>
</feature>
<feature type="compositionally biased region" description="Basic and acidic residues" evidence="1">
    <location>
        <begin position="1199"/>
        <end position="1210"/>
    </location>
</feature>
<feature type="compositionally biased region" description="Polar residues" evidence="1">
    <location>
        <begin position="127"/>
        <end position="144"/>
    </location>
</feature>
<feature type="region of interest" description="Disordered" evidence="1">
    <location>
        <begin position="1022"/>
        <end position="1077"/>
    </location>
</feature>
<feature type="domain" description="SAM" evidence="2">
    <location>
        <begin position="1793"/>
        <end position="1857"/>
    </location>
</feature>
<feature type="compositionally biased region" description="Low complexity" evidence="1">
    <location>
        <begin position="1218"/>
        <end position="1232"/>
    </location>
</feature>
<feature type="region of interest" description="Disordered" evidence="1">
    <location>
        <begin position="266"/>
        <end position="287"/>
    </location>
</feature>
<organism evidence="3 4">
    <name type="scientific">Heterodera trifolii</name>
    <dbReference type="NCBI Taxonomy" id="157864"/>
    <lineage>
        <taxon>Eukaryota</taxon>
        <taxon>Metazoa</taxon>
        <taxon>Ecdysozoa</taxon>
        <taxon>Nematoda</taxon>
        <taxon>Chromadorea</taxon>
        <taxon>Rhabditida</taxon>
        <taxon>Tylenchina</taxon>
        <taxon>Tylenchomorpha</taxon>
        <taxon>Tylenchoidea</taxon>
        <taxon>Heteroderidae</taxon>
        <taxon>Heteroderinae</taxon>
        <taxon>Heterodera</taxon>
    </lineage>
</organism>
<feature type="compositionally biased region" description="Low complexity" evidence="1">
    <location>
        <begin position="1546"/>
        <end position="1559"/>
    </location>
</feature>
<dbReference type="PROSITE" id="PS50105">
    <property type="entry name" value="SAM_DOMAIN"/>
    <property type="match status" value="1"/>
</dbReference>
<evidence type="ECO:0000313" key="4">
    <source>
        <dbReference type="Proteomes" id="UP001620626"/>
    </source>
</evidence>
<feature type="compositionally biased region" description="Low complexity" evidence="1">
    <location>
        <begin position="1416"/>
        <end position="1427"/>
    </location>
</feature>
<accession>A0ABD2IVG8</accession>
<feature type="compositionally biased region" description="Polar residues" evidence="1">
    <location>
        <begin position="1055"/>
        <end position="1067"/>
    </location>
</feature>
<sequence>MSGEDDEAVQATVDDIMDKTSGTEDIEQPTEAPTLTSNEQQQQNSTTQKIQQQRVEAVQRQHLPKSGTESASFSLANPLSVCSGSRRSTSADSERSLRLEIAESSGGGTSGAESPLAMPILDKSGCATPTTATERGTPNTNGHVQPNGEDKTPIANPTEDMANKAKDKGGGGDIAEEDVQKEQPNPMAEKDTAPTMVESNSVKEHGEEAIAIAPGEPTDSVAPMAPPSAATSPAPPKTPASADDVSSPAPNSTGAAAIMLSSSAPSTNLTTTAQTNPSQSDTTDENGTQTAVVVPLVSSGVTSTITSSAAIGTTSAAVVAPFSSPPTLASSGGSTSTIVTVSIAGKSAASITAAAAAAAAARSTGASAPAPPTLALMRAPIQPKPVTRILPRPTAKKTQQVNITAVTTTSSTTANANCPTWTAATTTTSTIANISGTTMAIAAKPGAPKSGLLGTGGASVRGQLTSGSTMVFSGAKTVTTATNAVQQHNQKILANGTISSATTKFAAVVPQRVGSVVAPLTPPIEAKEPQREYTTSTNSTSSTTCTTFTTTTEMSASSLDKFADTVNRVAAGTEISPPHPSMQQQPQQIVVAYSSAVTATTLASSTATLTTTTTTAGSTAATAQPSVATMAKGQPPQLGTERGQQMLKPKAPKKKKAPAAPKTKNGATNGIDEGTEQRNTTTISVVDMQQQQQLQQSSSSASLFPLCPSVASNAPGGGMLFPSNFALAATPNGTVGASLMAAYPNGGASSGITQYFIRQTTSSGHQQLIPVIPSQQQFFFSPMPEAVDPNNAITTNGPPATTHFQGQTTDDQQQRMVVQQQQQQQQHQVRNLYFRSGNELIMPAMVSNSVVSGANVSLTSSAVPSSQHSAVAQANFVASTQQHHRPSPVQSQQKGTFVGIQPKGMPPTAVAARTAIAPKGSQQQTTGEGPSSAHQSVSTPVVMIGGPSHHSPYQQQLAPSQQQYFLTPSGAIVTLQAPPPHQLQPQQQHIPTIGNVRIMPQSSNSSTPMAIASGDVEQYMQKNGMVGSTPNSSRPNAAAKVSSPKRKRKADSKNIPVNTATSLPTDQDPTKHLSQHQHMADYPLAVDEEENEPPPVLCRVFNRSEDEPIVSTQSVESVFQHEAKIIRERIYDASGKKFGPLKHFIDGFEIEEDIEPFPCEHQQLLDKLKREQAELEAEAGGEIQKETVATKSGTVSPEKNAEMDVQDALRRKTRKRAATASSSVSSASSPTRSPKRSNVMDSCDRMEASSSHRTDESPPAINLNESNSHSHRHLAEEANALVAGDSATESATTAAAAALLVKKGRRRELDGLLKMDFGKHSPFQTSDPDKYAQEVLIEARQQQRTLALAQEEQRNSRRSVESSCGGSATGKSSKRDKYAKKPFSPPVSPLPESRANSVRSTTPTQPLRAKNHGEKASSSSSKLATTSGMGKPTKEGTTITAVENKLKTSPKDSFSMEQRRSGGSNVSEEGEERCLYCRRSFKEVPRDKDHVQYCSKACRKQLKAAKRMKHSGGSLEDGLNSSTGMAGDEPRSGVVSATPSHRRSDPSSSSDSSGQQQQSACHITSPLGSAFSAMQPQMLSKRRLPVDQHAEQLMSLNQRLSGNNGTGIAASFAPTPYGQSPPDQTSAMLAVPMAIRPTSGGAPPTMIQYGTTTAMYFNAPAQQHQMMVSSSGTSSSAEQQQAAAVHAYQQQQQQQHHEQQMLYATGTMAGGSQQQQQPPQQQQHFFPPQGGPSGAAHPGTPSPFLPPSMARQPSLTTTAAPSSSPATPVSTPTNFLERNADIEALVARGVHTWTKEEVSKWVNFVTGSDTNGDRFVEEDVDGASLLCLQSEQLKTELKFKLGPHIKIWSALEALKRTMMC</sequence>
<comment type="caution">
    <text evidence="3">The sequence shown here is derived from an EMBL/GenBank/DDBJ whole genome shotgun (WGS) entry which is preliminary data.</text>
</comment>
<feature type="region of interest" description="Disordered" evidence="1">
    <location>
        <begin position="1667"/>
        <end position="1775"/>
    </location>
</feature>
<feature type="compositionally biased region" description="Low complexity" evidence="1">
    <location>
        <begin position="34"/>
        <end position="53"/>
    </location>
</feature>
<protein>
    <recommendedName>
        <fullName evidence="2">SAM domain-containing protein</fullName>
    </recommendedName>
</protein>
<feature type="compositionally biased region" description="Basic and acidic residues" evidence="1">
    <location>
        <begin position="1351"/>
        <end position="1360"/>
    </location>
</feature>
<feature type="compositionally biased region" description="Polar residues" evidence="1">
    <location>
        <begin position="1026"/>
        <end position="1035"/>
    </location>
</feature>
<feature type="compositionally biased region" description="Low complexity" evidence="1">
    <location>
        <begin position="1753"/>
        <end position="1773"/>
    </location>
</feature>
<evidence type="ECO:0000259" key="2">
    <source>
        <dbReference type="PROSITE" id="PS50105"/>
    </source>
</evidence>
<dbReference type="SUPFAM" id="SSF47769">
    <property type="entry name" value="SAM/Pointed domain"/>
    <property type="match status" value="1"/>
</dbReference>
<keyword evidence="4" id="KW-1185">Reference proteome</keyword>
<feature type="region of interest" description="Disordered" evidence="1">
    <location>
        <begin position="1343"/>
        <end position="1471"/>
    </location>
</feature>
<dbReference type="EMBL" id="JBICBT010001088">
    <property type="protein sequence ID" value="KAL3083934.1"/>
    <property type="molecule type" value="Genomic_DNA"/>
</dbReference>
<dbReference type="Proteomes" id="UP001620626">
    <property type="component" value="Unassembled WGS sequence"/>
</dbReference>
<dbReference type="Gene3D" id="1.10.150.50">
    <property type="entry name" value="Transcription Factor, Ets-1"/>
    <property type="match status" value="1"/>
</dbReference>